<evidence type="ECO:0000313" key="1">
    <source>
        <dbReference type="EMBL" id="CAB5513952.1"/>
    </source>
</evidence>
<proteinExistence type="predicted"/>
<dbReference type="Proteomes" id="UP000509403">
    <property type="component" value="Segment"/>
</dbReference>
<organismHost>
    <name type="scientific">Felis catus</name>
    <name type="common">Cat</name>
    <name type="synonym">Felis silvestris catus</name>
    <dbReference type="NCBI Taxonomy" id="9685"/>
</organismHost>
<organismHost>
    <name type="scientific">Loxodonta africana</name>
    <name type="common">African elephant</name>
    <dbReference type="NCBI Taxonomy" id="9785"/>
</organismHost>
<sequence length="191" mass="21846">MGRSIIIFLSLIGCAISNYVTPQKPTDNQFNNVEITFFMTPNIEGKYTTYSHRRFHAVNSDKWIVGITAINLDLPNKNITLTQLVPSNATIVKFTFGSNDIFQTKKVKFIIGITCKETTAKTLRSLNLRMSSLDKHFTEYINTNHVSYYGNCFNYLSVDINYKNTETGVYDFYYYSTNSAQYVDKGSIVKI</sequence>
<organismHost>
    <name type="scientific">Apodemus sylvaticus</name>
    <name type="common">European woodmouse</name>
    <dbReference type="NCBI Taxonomy" id="10129"/>
</organismHost>
<organismHost>
    <name type="scientific">Homo sapiens</name>
    <name type="common">Human</name>
    <dbReference type="NCBI Taxonomy" id="9606"/>
</organismHost>
<dbReference type="EMBL" id="LR812035">
    <property type="protein sequence ID" value="CAB5513952.1"/>
    <property type="molecule type" value="Genomic_DNA"/>
</dbReference>
<organism evidence="1">
    <name type="scientific">Cowpox virus</name>
    <name type="common">CPV</name>
    <dbReference type="NCBI Taxonomy" id="10243"/>
    <lineage>
        <taxon>Viruses</taxon>
        <taxon>Varidnaviria</taxon>
        <taxon>Bamfordvirae</taxon>
        <taxon>Nucleocytoviricota</taxon>
        <taxon>Pokkesviricetes</taxon>
        <taxon>Chitovirales</taxon>
        <taxon>Poxviridae</taxon>
        <taxon>Chordopoxvirinae</taxon>
        <taxon>Orthopoxvirus</taxon>
        <taxon>Orthopoxvirus cowpox</taxon>
    </lineage>
</organism>
<protein>
    <submittedName>
        <fullName evidence="1">Uncharacterized protein</fullName>
    </submittedName>
</protein>
<name>A0A6J7ZBH7_COWPX</name>
<accession>A0A6J7ZBH7</accession>
<organismHost>
    <name type="scientific">Bos taurus</name>
    <name type="common">Bovine</name>
    <dbReference type="NCBI Taxonomy" id="9913"/>
</organismHost>
<organismHost>
    <name type="scientific">Microtus agrestis</name>
    <name type="common">Short-tailed field vole</name>
    <dbReference type="NCBI Taxonomy" id="29092"/>
</organismHost>
<reference evidence="1" key="1">
    <citation type="submission" date="2020-05" db="EMBL/GenBank/DDBJ databases">
        <authorList>
            <consortium name="IVD NGS Lab"/>
        </authorList>
    </citation>
    <scope>NUCLEOTIDE SEQUENCE [LARGE SCALE GENOMIC DNA]</scope>
    <source>
        <strain evidence="1">GerMygEK 938/17</strain>
    </source>
</reference>
<gene>
    <name evidence="1" type="primary">gCPXV0285</name>
</gene>
<organismHost>
    <name type="scientific">Myodes glareolus</name>
    <name type="common">Bank vole</name>
    <name type="synonym">Clethrionomys glareolus</name>
    <dbReference type="NCBI Taxonomy" id="447135"/>
</organismHost>
<organismHost>
    <name type="scientific">Mus musculus</name>
    <name type="common">Mouse</name>
    <dbReference type="NCBI Taxonomy" id="10090"/>
</organismHost>